<organism evidence="1 2">
    <name type="scientific">Dehalococcoides mccartyi</name>
    <dbReference type="NCBI Taxonomy" id="61435"/>
    <lineage>
        <taxon>Bacteria</taxon>
        <taxon>Bacillati</taxon>
        <taxon>Chloroflexota</taxon>
        <taxon>Dehalococcoidia</taxon>
        <taxon>Dehalococcoidales</taxon>
        <taxon>Dehalococcoidaceae</taxon>
        <taxon>Dehalococcoides</taxon>
    </lineage>
</organism>
<name>A0AB38Z976_9CHLR</name>
<reference evidence="1" key="1">
    <citation type="submission" date="2023-12" db="EMBL/GenBank/DDBJ databases">
        <title>Isolation of organohalide respiring bacteria Dehalococcoides mccartyi strain GPTCE1 in groundwater collected near a chemical plant in Suzhou, China.</title>
        <authorList>
            <person name="Liu G."/>
        </authorList>
    </citation>
    <scope>NUCLEOTIDE SEQUENCE</scope>
    <source>
        <strain evidence="1">GPTCE1</strain>
    </source>
</reference>
<dbReference type="RefSeq" id="WP_324664593.1">
    <property type="nucleotide sequence ID" value="NZ_CP141531.1"/>
</dbReference>
<evidence type="ECO:0000313" key="1">
    <source>
        <dbReference type="EMBL" id="WRO07057.1"/>
    </source>
</evidence>
<protein>
    <submittedName>
        <fullName evidence="1">Uncharacterized protein</fullName>
    </submittedName>
</protein>
<sequence length="195" mass="23522">MRINRNSSYFRNLIERVIDNSEASNWEDAVLEWEVFDCEEDETLQSSCICGKEELRYLFTIRNTQNGNFLYPIGSSCIRKFERDDLDEDVSIREQLFKLLHAIENNEFITLSSDLFSRKLLFYFYDEDVFKPNSYNRYNPEVDYEFMLQMFNKRNKDSISTLQQRKISAIIMDSIRPYLRAVLKDKINWRMEGFR</sequence>
<proteinExistence type="predicted"/>
<gene>
    <name evidence="1" type="ORF">VLL09_06615</name>
</gene>
<dbReference type="AlphaFoldDB" id="A0AB38Z976"/>
<dbReference type="EMBL" id="CP141531">
    <property type="protein sequence ID" value="WRO07057.1"/>
    <property type="molecule type" value="Genomic_DNA"/>
</dbReference>
<evidence type="ECO:0000313" key="2">
    <source>
        <dbReference type="Proteomes" id="UP001327986"/>
    </source>
</evidence>
<dbReference type="Proteomes" id="UP001327986">
    <property type="component" value="Chromosome"/>
</dbReference>
<accession>A0AB38Z976</accession>